<dbReference type="InterPro" id="IPR025631">
    <property type="entry name" value="Porin_10"/>
</dbReference>
<keyword evidence="2" id="KW-0732">Signal</keyword>
<dbReference type="Pfam" id="PF14121">
    <property type="entry name" value="Porin_10"/>
    <property type="match status" value="1"/>
</dbReference>
<protein>
    <recommendedName>
        <fullName evidence="5">Porin</fullName>
    </recommendedName>
</protein>
<dbReference type="RefSeq" id="WP_007576159.1">
    <property type="nucleotide sequence ID" value="NZ_BPTS01000002.1"/>
</dbReference>
<accession>F8NCV2</accession>
<evidence type="ECO:0000313" key="4">
    <source>
        <dbReference type="Proteomes" id="UP000002772"/>
    </source>
</evidence>
<keyword evidence="4" id="KW-1185">Reference proteome</keyword>
<feature type="region of interest" description="Disordered" evidence="1">
    <location>
        <begin position="29"/>
        <end position="50"/>
    </location>
</feature>
<dbReference type="AlphaFoldDB" id="F8NCV2"/>
<dbReference type="EMBL" id="GL945017">
    <property type="protein sequence ID" value="EGN58137.1"/>
    <property type="molecule type" value="Genomic_DNA"/>
</dbReference>
<dbReference type="HOGENOM" id="CLU_025041_0_0_10"/>
<gene>
    <name evidence="3" type="ORF">Premu_2791</name>
</gene>
<feature type="region of interest" description="Disordered" evidence="1">
    <location>
        <begin position="293"/>
        <end position="336"/>
    </location>
</feature>
<dbReference type="Proteomes" id="UP000002772">
    <property type="component" value="Unassembled WGS sequence"/>
</dbReference>
<feature type="chain" id="PRO_5003381164" description="Porin" evidence="2">
    <location>
        <begin position="20"/>
        <end position="776"/>
    </location>
</feature>
<dbReference type="STRING" id="688246.Premu_2791"/>
<reference evidence="4" key="1">
    <citation type="journal article" date="2011" name="Stand. Genomic Sci.">
        <title>Non-contiguous finished genome sequence of the opportunistic oral pathogen Prevotella multisaccharivorax type strain (PPPA20).</title>
        <authorList>
            <person name="Pati A."/>
            <person name="Gronow S."/>
            <person name="Lu M."/>
            <person name="Lapidus A."/>
            <person name="Nolan M."/>
            <person name="Lucas S."/>
            <person name="Hammon N."/>
            <person name="Deshpande S."/>
            <person name="Cheng J.F."/>
            <person name="Tapia R."/>
            <person name="Han C."/>
            <person name="Goodwin L."/>
            <person name="Pitluck S."/>
            <person name="Liolios K."/>
            <person name="Pagani I."/>
            <person name="Mavromatis K."/>
            <person name="Mikhailova N."/>
            <person name="Huntemann M."/>
            <person name="Chen A."/>
            <person name="Palaniappan K."/>
            <person name="Land M."/>
            <person name="Hauser L."/>
            <person name="Detter J.C."/>
            <person name="Brambilla E.M."/>
            <person name="Rohde M."/>
            <person name="Goker M."/>
            <person name="Woyke T."/>
            <person name="Bristow J."/>
            <person name="Eisen J.A."/>
            <person name="Markowitz V."/>
            <person name="Hugenholtz P."/>
            <person name="Kyrpides N.C."/>
            <person name="Klenk H.P."/>
            <person name="Ivanova N."/>
        </authorList>
    </citation>
    <scope>NUCLEOTIDE SEQUENCE [LARGE SCALE GENOMIC DNA]</scope>
    <source>
        <strain evidence="4">DSM 17128</strain>
    </source>
</reference>
<feature type="signal peptide" evidence="2">
    <location>
        <begin position="1"/>
        <end position="19"/>
    </location>
</feature>
<evidence type="ECO:0000256" key="2">
    <source>
        <dbReference type="SAM" id="SignalP"/>
    </source>
</evidence>
<dbReference type="OrthoDB" id="1489309at2"/>
<evidence type="ECO:0000313" key="3">
    <source>
        <dbReference type="EMBL" id="EGN58137.1"/>
    </source>
</evidence>
<feature type="compositionally biased region" description="Basic and acidic residues" evidence="1">
    <location>
        <begin position="293"/>
        <end position="307"/>
    </location>
</feature>
<evidence type="ECO:0008006" key="5">
    <source>
        <dbReference type="Google" id="ProtNLM"/>
    </source>
</evidence>
<dbReference type="eggNOG" id="COG4206">
    <property type="taxonomic scope" value="Bacteria"/>
</dbReference>
<sequence length="776" mass="88695">MKKILSFILFLMVSTSTWAQYDTGNYNSMGPDGTISDRHKRQGKADSLGTDKEIPEGIHVWTVDSRFGDRTMARPDTVSHMFMNTIFTTGLHGEYNSTGNLGAPRQARIFIDRKEDNNFIFVNPYDFVVTPVDRFLFINTLSPFTNIAYNNCGNRTNGEDHFKTKFAVNAGKRLGVGSLFDYLYGRGYYNAQSTSHFKASLYGSYMGDRYQAHLLFNTLHEKVTENGGITSDLYITHPETFNENFATSEIPTMLQQNWNRNDNQHIFFTQRYSIGFNRKVPMTAEEIKARKFAMDSQKEKDEKKAEDEAMANAKKSGQKLDRKKAKSANSFAGRPDGAKIATKVASDGTTPPSEGRIKVGNKAMADSILAVSEKTKKDTSWMKDEYVPVTSFIHTLDFTTYRRIYEAYQTPSNYYLDTYKVKEKLAADSLYDKTNNWNLRNTFAIALLEGFNKWIKTGAKIFASHTLSHYVLPDSTGTSSWNEHSVTVGAQLSKTQGKTLHYNVTGELAVLGYNIGELRIDGGVDLNFPLLGDTMTLAAIGFYHHVKPSFYFRHYQSRHLWWDDDDLSMIDHFRAQGVLNYQKTRTRFRFAFDEIKNYTYFASTNQENENNGRLYNMAYSRQTSSPITVLTAEIGQDFTFGPLNWETQFTWQKSTNQDALPLPSINVYSNLYLRFKIAHVLNCDFGADVRYFTKYAAPEYFSALEQFTVQENSDKLKIGGYPIANVYFNFKLSRARFFIMMSHINSGSGSKNYFFTPHYPLNGRLLRMGVSWNFAD</sequence>
<evidence type="ECO:0000256" key="1">
    <source>
        <dbReference type="SAM" id="MobiDB-lite"/>
    </source>
</evidence>
<name>F8NCV2_9BACT</name>
<proteinExistence type="predicted"/>
<organism evidence="3 4">
    <name type="scientific">Hallella multisaccharivorax DSM 17128</name>
    <dbReference type="NCBI Taxonomy" id="688246"/>
    <lineage>
        <taxon>Bacteria</taxon>
        <taxon>Pseudomonadati</taxon>
        <taxon>Bacteroidota</taxon>
        <taxon>Bacteroidia</taxon>
        <taxon>Bacteroidales</taxon>
        <taxon>Prevotellaceae</taxon>
        <taxon>Hallella</taxon>
    </lineage>
</organism>